<evidence type="ECO:0000256" key="2">
    <source>
        <dbReference type="ARBA" id="ARBA00022898"/>
    </source>
</evidence>
<dbReference type="InterPro" id="IPR051446">
    <property type="entry name" value="HTH_trans_reg/aminotransferase"/>
</dbReference>
<comment type="similarity">
    <text evidence="1">In the C-terminal section; belongs to the class-I pyridoxal-phosphate-dependent aminotransferase family.</text>
</comment>
<keyword evidence="3" id="KW-0805">Transcription regulation</keyword>
<keyword evidence="5" id="KW-0804">Transcription</keyword>
<proteinExistence type="inferred from homology"/>
<dbReference type="eggNOG" id="COG1167">
    <property type="taxonomic scope" value="Bacteria"/>
</dbReference>
<dbReference type="PROSITE" id="PS50949">
    <property type="entry name" value="HTH_GNTR"/>
    <property type="match status" value="1"/>
</dbReference>
<protein>
    <submittedName>
        <fullName evidence="7">GntR family transcriptional regulator</fullName>
    </submittedName>
</protein>
<evidence type="ECO:0000256" key="4">
    <source>
        <dbReference type="ARBA" id="ARBA00023125"/>
    </source>
</evidence>
<dbReference type="SUPFAM" id="SSF46785">
    <property type="entry name" value="Winged helix' DNA-binding domain"/>
    <property type="match status" value="1"/>
</dbReference>
<dbReference type="InterPro" id="IPR015421">
    <property type="entry name" value="PyrdxlP-dep_Trfase_major"/>
</dbReference>
<dbReference type="InterPro" id="IPR015424">
    <property type="entry name" value="PyrdxlP-dep_Trfase"/>
</dbReference>
<dbReference type="Pfam" id="PF00155">
    <property type="entry name" value="Aminotran_1_2"/>
    <property type="match status" value="1"/>
</dbReference>
<accession>A0A081BEG5</accession>
<name>A0A081BEG5_9HYPH</name>
<keyword evidence="2" id="KW-0663">Pyridoxal phosphate</keyword>
<keyword evidence="8" id="KW-1185">Reference proteome</keyword>
<dbReference type="AlphaFoldDB" id="A0A081BEG5"/>
<evidence type="ECO:0000313" key="8">
    <source>
        <dbReference type="Proteomes" id="UP000028702"/>
    </source>
</evidence>
<dbReference type="RefSeq" id="WP_156101779.1">
    <property type="nucleotide sequence ID" value="NZ_BBIO01000019.1"/>
</dbReference>
<keyword evidence="4" id="KW-0238">DNA-binding</keyword>
<evidence type="ECO:0000256" key="5">
    <source>
        <dbReference type="ARBA" id="ARBA00023163"/>
    </source>
</evidence>
<dbReference type="CDD" id="cd07377">
    <property type="entry name" value="WHTH_GntR"/>
    <property type="match status" value="1"/>
</dbReference>
<organism evidence="7 8">
    <name type="scientific">Tepidicaulis marinus</name>
    <dbReference type="NCBI Taxonomy" id="1333998"/>
    <lineage>
        <taxon>Bacteria</taxon>
        <taxon>Pseudomonadati</taxon>
        <taxon>Pseudomonadota</taxon>
        <taxon>Alphaproteobacteria</taxon>
        <taxon>Hyphomicrobiales</taxon>
        <taxon>Parvibaculaceae</taxon>
        <taxon>Tepidicaulis</taxon>
    </lineage>
</organism>
<reference evidence="7 8" key="1">
    <citation type="submission" date="2014-07" db="EMBL/GenBank/DDBJ databases">
        <title>Tepidicaulis marinum gen. nov., sp. nov., a novel marine bacterium denitrifying nitrate to nitrous oxide strictly under microaerobic conditions.</title>
        <authorList>
            <person name="Takeuchi M."/>
            <person name="Yamagishi T."/>
            <person name="Kamagata Y."/>
            <person name="Oshima K."/>
            <person name="Hattori M."/>
            <person name="Katayama T."/>
            <person name="Hanada S."/>
            <person name="Tamaki H."/>
            <person name="Marumo K."/>
            <person name="Maeda H."/>
            <person name="Nedachi M."/>
            <person name="Iwasaki W."/>
            <person name="Suwa Y."/>
            <person name="Sakata S."/>
        </authorList>
    </citation>
    <scope>NUCLEOTIDE SEQUENCE [LARGE SCALE GENOMIC DNA]</scope>
    <source>
        <strain evidence="7 8">MA2</strain>
    </source>
</reference>
<evidence type="ECO:0000313" key="7">
    <source>
        <dbReference type="EMBL" id="GAK46433.1"/>
    </source>
</evidence>
<evidence type="ECO:0000259" key="6">
    <source>
        <dbReference type="PROSITE" id="PS50949"/>
    </source>
</evidence>
<dbReference type="CDD" id="cd00609">
    <property type="entry name" value="AAT_like"/>
    <property type="match status" value="1"/>
</dbReference>
<dbReference type="GO" id="GO:0003700">
    <property type="term" value="F:DNA-binding transcription factor activity"/>
    <property type="evidence" value="ECO:0007669"/>
    <property type="project" value="InterPro"/>
</dbReference>
<feature type="domain" description="HTH gntR-type" evidence="6">
    <location>
        <begin position="23"/>
        <end position="91"/>
    </location>
</feature>
<dbReference type="InterPro" id="IPR036388">
    <property type="entry name" value="WH-like_DNA-bd_sf"/>
</dbReference>
<dbReference type="Proteomes" id="UP000028702">
    <property type="component" value="Unassembled WGS sequence"/>
</dbReference>
<feature type="non-terminal residue" evidence="7">
    <location>
        <position position="284"/>
    </location>
</feature>
<dbReference type="Gene3D" id="1.10.10.10">
    <property type="entry name" value="Winged helix-like DNA-binding domain superfamily/Winged helix DNA-binding domain"/>
    <property type="match status" value="1"/>
</dbReference>
<dbReference type="GO" id="GO:0030170">
    <property type="term" value="F:pyridoxal phosphate binding"/>
    <property type="evidence" value="ECO:0007669"/>
    <property type="project" value="InterPro"/>
</dbReference>
<dbReference type="PANTHER" id="PTHR46577:SF1">
    <property type="entry name" value="HTH-TYPE TRANSCRIPTIONAL REGULATORY PROTEIN GABR"/>
    <property type="match status" value="1"/>
</dbReference>
<evidence type="ECO:0000256" key="1">
    <source>
        <dbReference type="ARBA" id="ARBA00005384"/>
    </source>
</evidence>
<dbReference type="Gene3D" id="3.40.640.10">
    <property type="entry name" value="Type I PLP-dependent aspartate aminotransferase-like (Major domain)"/>
    <property type="match status" value="1"/>
</dbReference>
<gene>
    <name evidence="7" type="ORF">M2A_2932</name>
</gene>
<dbReference type="SMART" id="SM00345">
    <property type="entry name" value="HTH_GNTR"/>
    <property type="match status" value="1"/>
</dbReference>
<dbReference type="STRING" id="1333998.M2A_2932"/>
<dbReference type="SUPFAM" id="SSF53383">
    <property type="entry name" value="PLP-dependent transferases"/>
    <property type="match status" value="1"/>
</dbReference>
<sequence length="284" mass="30095">MTIISAELRAALSSDTGPETPHAPRYVAIADAIEKAVQEGRLAPGEKLPPQRALAYDLGVTVGTVSRAYDLAARRGLVEGTVGRGTHVLAPQQPGSYGRGVGSASFLRIAPETPIPLKANLPAPIGQHAAVAQAAEDVLRQNALRMSLADYYSADQTGEDRALAADWLAAPGFTADPQHLVLCSGAQQALMTALMIATEPGDLVLGEALTYHVIHTQCRLAGRRLKPLPLDEEGIVPEALEEACRTQRPRALFLVPTLQNPTGAVMSQKRRAEIAAIAEAHALY</sequence>
<dbReference type="InterPro" id="IPR000524">
    <property type="entry name" value="Tscrpt_reg_HTH_GntR"/>
</dbReference>
<dbReference type="InterPro" id="IPR004839">
    <property type="entry name" value="Aminotransferase_I/II_large"/>
</dbReference>
<dbReference type="InterPro" id="IPR036390">
    <property type="entry name" value="WH_DNA-bd_sf"/>
</dbReference>
<dbReference type="EMBL" id="BBIO01000019">
    <property type="protein sequence ID" value="GAK46433.1"/>
    <property type="molecule type" value="Genomic_DNA"/>
</dbReference>
<evidence type="ECO:0000256" key="3">
    <source>
        <dbReference type="ARBA" id="ARBA00023015"/>
    </source>
</evidence>
<dbReference type="PANTHER" id="PTHR46577">
    <property type="entry name" value="HTH-TYPE TRANSCRIPTIONAL REGULATORY PROTEIN GABR"/>
    <property type="match status" value="1"/>
</dbReference>
<dbReference type="Pfam" id="PF00392">
    <property type="entry name" value="GntR"/>
    <property type="match status" value="1"/>
</dbReference>
<comment type="caution">
    <text evidence="7">The sequence shown here is derived from an EMBL/GenBank/DDBJ whole genome shotgun (WGS) entry which is preliminary data.</text>
</comment>
<dbReference type="GO" id="GO:0003677">
    <property type="term" value="F:DNA binding"/>
    <property type="evidence" value="ECO:0007669"/>
    <property type="project" value="UniProtKB-KW"/>
</dbReference>